<proteinExistence type="predicted"/>
<reference evidence="1 2" key="1">
    <citation type="submission" date="2020-08" db="EMBL/GenBank/DDBJ databases">
        <title>Genomic Encyclopedia of Type Strains, Phase IV (KMG-V): Genome sequencing to study the core and pangenomes of soil and plant-associated prokaryotes.</title>
        <authorList>
            <person name="Whitman W."/>
        </authorList>
    </citation>
    <scope>NUCLEOTIDE SEQUENCE [LARGE SCALE GENOMIC DNA]</scope>
    <source>
        <strain evidence="1 2">34/80</strain>
    </source>
</reference>
<name>A0A840G503_9BURK</name>
<dbReference type="EMBL" id="JACIFZ010000006">
    <property type="protein sequence ID" value="MBB4223938.1"/>
    <property type="molecule type" value="Genomic_DNA"/>
</dbReference>
<accession>A0A840G503</accession>
<comment type="caution">
    <text evidence="1">The sequence shown here is derived from an EMBL/GenBank/DDBJ whole genome shotgun (WGS) entry which is preliminary data.</text>
</comment>
<organism evidence="1 2">
    <name type="scientific">Variovorax guangxiensis</name>
    <dbReference type="NCBI Taxonomy" id="1775474"/>
    <lineage>
        <taxon>Bacteria</taxon>
        <taxon>Pseudomonadati</taxon>
        <taxon>Pseudomonadota</taxon>
        <taxon>Betaproteobacteria</taxon>
        <taxon>Burkholderiales</taxon>
        <taxon>Comamonadaceae</taxon>
        <taxon>Variovorax</taxon>
    </lineage>
</organism>
<dbReference type="Proteomes" id="UP000524450">
    <property type="component" value="Unassembled WGS sequence"/>
</dbReference>
<protein>
    <submittedName>
        <fullName evidence="1">Uncharacterized protein</fullName>
    </submittedName>
</protein>
<dbReference type="AlphaFoldDB" id="A0A840G503"/>
<evidence type="ECO:0000313" key="1">
    <source>
        <dbReference type="EMBL" id="MBB4223938.1"/>
    </source>
</evidence>
<sequence length="217" mass="24063">MAWVKQCPIRSRLVTARGNIEACFLCWEVREMSKSAPRIAYRKVQELLAEMEAASELDDLADAWEVFLIYHQRVWNKSEAYYKGAAFWGRIRQKFSARRKSDPVLQYVHQARHADEHGVQLISEVADSQTRVSGPGTIMPGSKITGGGDSYLAPGSTATVAIDPSTIVARDVTNRGDTYPVPAVQGAVRPHAVIELARHAVRFYADLFSDIDLEGGS</sequence>
<gene>
    <name evidence="1" type="ORF">GGD71_004729</name>
</gene>
<evidence type="ECO:0000313" key="2">
    <source>
        <dbReference type="Proteomes" id="UP000524450"/>
    </source>
</evidence>